<feature type="non-terminal residue" evidence="6">
    <location>
        <position position="1"/>
    </location>
</feature>
<dbReference type="PANTHER" id="PTHR46481:SF10">
    <property type="entry name" value="ZINC FINGER BED DOMAIN-CONTAINING PROTEIN 39"/>
    <property type="match status" value="1"/>
</dbReference>
<keyword evidence="5" id="KW-0539">Nucleus</keyword>
<evidence type="ECO:0000313" key="7">
    <source>
        <dbReference type="Proteomes" id="UP000765509"/>
    </source>
</evidence>
<proteinExistence type="predicted"/>
<dbReference type="GO" id="GO:0005634">
    <property type="term" value="C:nucleus"/>
    <property type="evidence" value="ECO:0007669"/>
    <property type="project" value="UniProtKB-SubCell"/>
</dbReference>
<evidence type="ECO:0000256" key="3">
    <source>
        <dbReference type="ARBA" id="ARBA00022771"/>
    </source>
</evidence>
<evidence type="ECO:0000256" key="1">
    <source>
        <dbReference type="ARBA" id="ARBA00004123"/>
    </source>
</evidence>
<gene>
    <name evidence="6" type="ORF">O181_044761</name>
</gene>
<reference evidence="6" key="1">
    <citation type="submission" date="2021-03" db="EMBL/GenBank/DDBJ databases">
        <title>Draft genome sequence of rust myrtle Austropuccinia psidii MF-1, a brazilian biotype.</title>
        <authorList>
            <person name="Quecine M.C."/>
            <person name="Pachon D.M.R."/>
            <person name="Bonatelli M.L."/>
            <person name="Correr F.H."/>
            <person name="Franceschini L.M."/>
            <person name="Leite T.F."/>
            <person name="Margarido G.R.A."/>
            <person name="Almeida C.A."/>
            <person name="Ferrarezi J.A."/>
            <person name="Labate C.A."/>
        </authorList>
    </citation>
    <scope>NUCLEOTIDE SEQUENCE</scope>
    <source>
        <strain evidence="6">MF-1</strain>
    </source>
</reference>
<organism evidence="6 7">
    <name type="scientific">Austropuccinia psidii MF-1</name>
    <dbReference type="NCBI Taxonomy" id="1389203"/>
    <lineage>
        <taxon>Eukaryota</taxon>
        <taxon>Fungi</taxon>
        <taxon>Dikarya</taxon>
        <taxon>Basidiomycota</taxon>
        <taxon>Pucciniomycotina</taxon>
        <taxon>Pucciniomycetes</taxon>
        <taxon>Pucciniales</taxon>
        <taxon>Sphaerophragmiaceae</taxon>
        <taxon>Austropuccinia</taxon>
    </lineage>
</organism>
<keyword evidence="4" id="KW-0862">Zinc</keyword>
<dbReference type="OrthoDB" id="2504290at2759"/>
<dbReference type="GO" id="GO:0008270">
    <property type="term" value="F:zinc ion binding"/>
    <property type="evidence" value="ECO:0007669"/>
    <property type="project" value="UniProtKB-KW"/>
</dbReference>
<comment type="caution">
    <text evidence="6">The sequence shown here is derived from an EMBL/GenBank/DDBJ whole genome shotgun (WGS) entry which is preliminary data.</text>
</comment>
<dbReference type="Proteomes" id="UP000765509">
    <property type="component" value="Unassembled WGS sequence"/>
</dbReference>
<comment type="subcellular location">
    <subcellularLocation>
        <location evidence="1">Nucleus</location>
    </subcellularLocation>
</comment>
<dbReference type="AlphaFoldDB" id="A0A9Q3HH56"/>
<evidence type="ECO:0000313" key="6">
    <source>
        <dbReference type="EMBL" id="MBW0505046.1"/>
    </source>
</evidence>
<evidence type="ECO:0000256" key="5">
    <source>
        <dbReference type="ARBA" id="ARBA00023242"/>
    </source>
</evidence>
<keyword evidence="3" id="KW-0863">Zinc-finger</keyword>
<evidence type="ECO:0000256" key="2">
    <source>
        <dbReference type="ARBA" id="ARBA00022723"/>
    </source>
</evidence>
<dbReference type="InterPro" id="IPR052035">
    <property type="entry name" value="ZnF_BED_domain_contain"/>
</dbReference>
<dbReference type="PANTHER" id="PTHR46481">
    <property type="entry name" value="ZINC FINGER BED DOMAIN-CONTAINING PROTEIN 4"/>
    <property type="match status" value="1"/>
</dbReference>
<name>A0A9Q3HH56_9BASI</name>
<dbReference type="EMBL" id="AVOT02018271">
    <property type="protein sequence ID" value="MBW0505046.1"/>
    <property type="molecule type" value="Genomic_DNA"/>
</dbReference>
<protein>
    <submittedName>
        <fullName evidence="6">Uncharacterized protein</fullName>
    </submittedName>
</protein>
<accession>A0A9Q3HH56</accession>
<sequence>VNDRAGNPCNRKLKHDWTGSTKGMSNHLNVTHRLTSSKSSNLSDKPKETLDKFIQTLVVKKLLSVETLKTALIYFISDCDLSLSITKSPSFHRLLELCNPSALNILVRRTALTAHLSSLYYYHEKHIQLTLSESNQDVSFTANSWTSPNVTAFMSVTGNFMDCNFKLHSILLGLTEIEGFNE</sequence>
<keyword evidence="7" id="KW-1185">Reference proteome</keyword>
<keyword evidence="2" id="KW-0479">Metal-binding</keyword>
<evidence type="ECO:0000256" key="4">
    <source>
        <dbReference type="ARBA" id="ARBA00022833"/>
    </source>
</evidence>